<dbReference type="GO" id="GO:0008237">
    <property type="term" value="F:metallopeptidase activity"/>
    <property type="evidence" value="ECO:0007669"/>
    <property type="project" value="UniProtKB-KW"/>
</dbReference>
<dbReference type="SMART" id="SM01263">
    <property type="entry name" value="Leuk-A4-hydro_C"/>
    <property type="match status" value="1"/>
</dbReference>
<sequence length="204" mass="22520">MPPVELQFDLTLVEPVKALAKAWIKASDDKKGRTVVKPALAADYLGWPSLQQQLFLQELFDKGKVLSIAALDAIEEAYKLDTQKNSEIRFKWIKLCLRAGRAAIMSNACEMAITQGRMKFVRPLYRFLVTCPIAGASRAARSLFEANKDVYHPICRKMVANDLAKTEVGDADVDVDGAPPKRSMATRVFFGAGVVVALAVASFW</sequence>
<keyword evidence="6" id="KW-0862">Zinc</keyword>
<organism evidence="9">
    <name type="scientific">Octactis speculum</name>
    <dbReference type="NCBI Taxonomy" id="3111310"/>
    <lineage>
        <taxon>Eukaryota</taxon>
        <taxon>Sar</taxon>
        <taxon>Stramenopiles</taxon>
        <taxon>Ochrophyta</taxon>
        <taxon>Dictyochophyceae</taxon>
        <taxon>Dictyochales</taxon>
        <taxon>Dictyochaceae</taxon>
        <taxon>Octactis</taxon>
    </lineage>
</organism>
<evidence type="ECO:0000256" key="2">
    <source>
        <dbReference type="ARBA" id="ARBA00010136"/>
    </source>
</evidence>
<keyword evidence="3" id="KW-0645">Protease</keyword>
<dbReference type="InterPro" id="IPR015211">
    <property type="entry name" value="Peptidase_M1_C"/>
</dbReference>
<dbReference type="InterPro" id="IPR034015">
    <property type="entry name" value="M1_LTA4H"/>
</dbReference>
<evidence type="ECO:0000256" key="6">
    <source>
        <dbReference type="ARBA" id="ARBA00022833"/>
    </source>
</evidence>
<dbReference type="PANTHER" id="PTHR45726">
    <property type="entry name" value="LEUKOTRIENE A-4 HYDROLASE"/>
    <property type="match status" value="1"/>
</dbReference>
<dbReference type="EMBL" id="HBGS01048532">
    <property type="protein sequence ID" value="CAD9463050.1"/>
    <property type="molecule type" value="Transcribed_RNA"/>
</dbReference>
<dbReference type="SUPFAM" id="SSF48371">
    <property type="entry name" value="ARM repeat"/>
    <property type="match status" value="1"/>
</dbReference>
<dbReference type="GO" id="GO:0006508">
    <property type="term" value="P:proteolysis"/>
    <property type="evidence" value="ECO:0007669"/>
    <property type="project" value="UniProtKB-KW"/>
</dbReference>
<evidence type="ECO:0000256" key="5">
    <source>
        <dbReference type="ARBA" id="ARBA00022801"/>
    </source>
</evidence>
<dbReference type="InterPro" id="IPR038502">
    <property type="entry name" value="M1_LTA-4_hydro/amino_C_sf"/>
</dbReference>
<dbReference type="Gene3D" id="1.25.40.320">
    <property type="entry name" value="Peptidase M1, leukotriene A4 hydrolase/aminopeptidase C-terminal domain"/>
    <property type="match status" value="1"/>
</dbReference>
<dbReference type="GO" id="GO:0005829">
    <property type="term" value="C:cytosol"/>
    <property type="evidence" value="ECO:0007669"/>
    <property type="project" value="TreeGrafter"/>
</dbReference>
<evidence type="ECO:0000256" key="7">
    <source>
        <dbReference type="ARBA" id="ARBA00023049"/>
    </source>
</evidence>
<evidence type="ECO:0000259" key="8">
    <source>
        <dbReference type="SMART" id="SM01263"/>
    </source>
</evidence>
<dbReference type="PANTHER" id="PTHR45726:SF3">
    <property type="entry name" value="LEUKOTRIENE A-4 HYDROLASE"/>
    <property type="match status" value="1"/>
</dbReference>
<dbReference type="Pfam" id="PF09127">
    <property type="entry name" value="Leuk-A4-hydro_C"/>
    <property type="match status" value="1"/>
</dbReference>
<keyword evidence="4" id="KW-0479">Metal-binding</keyword>
<evidence type="ECO:0000256" key="3">
    <source>
        <dbReference type="ARBA" id="ARBA00022670"/>
    </source>
</evidence>
<accession>A0A7S2GR39</accession>
<gene>
    <name evidence="9" type="ORF">DSPE1174_LOCUS25245</name>
</gene>
<evidence type="ECO:0000256" key="1">
    <source>
        <dbReference type="ARBA" id="ARBA00001947"/>
    </source>
</evidence>
<feature type="domain" description="Peptidase M1 leukotriene A4 hydrolase/aminopeptidase C-terminal" evidence="8">
    <location>
        <begin position="11"/>
        <end position="163"/>
    </location>
</feature>
<dbReference type="AlphaFoldDB" id="A0A7S2GR39"/>
<keyword evidence="5" id="KW-0378">Hydrolase</keyword>
<protein>
    <recommendedName>
        <fullName evidence="8">Peptidase M1 leukotriene A4 hydrolase/aminopeptidase C-terminal domain-containing protein</fullName>
    </recommendedName>
</protein>
<dbReference type="GO" id="GO:0008270">
    <property type="term" value="F:zinc ion binding"/>
    <property type="evidence" value="ECO:0007669"/>
    <property type="project" value="InterPro"/>
</dbReference>
<comment type="similarity">
    <text evidence="2">Belongs to the peptidase M1 family.</text>
</comment>
<comment type="cofactor">
    <cofactor evidence="1">
        <name>Zn(2+)</name>
        <dbReference type="ChEBI" id="CHEBI:29105"/>
    </cofactor>
</comment>
<evidence type="ECO:0000313" key="9">
    <source>
        <dbReference type="EMBL" id="CAD9463050.1"/>
    </source>
</evidence>
<evidence type="ECO:0000256" key="4">
    <source>
        <dbReference type="ARBA" id="ARBA00022723"/>
    </source>
</evidence>
<reference evidence="9" key="1">
    <citation type="submission" date="2021-01" db="EMBL/GenBank/DDBJ databases">
        <authorList>
            <person name="Corre E."/>
            <person name="Pelletier E."/>
            <person name="Niang G."/>
            <person name="Scheremetjew M."/>
            <person name="Finn R."/>
            <person name="Kale V."/>
            <person name="Holt S."/>
            <person name="Cochrane G."/>
            <person name="Meng A."/>
            <person name="Brown T."/>
            <person name="Cohen L."/>
        </authorList>
    </citation>
    <scope>NUCLEOTIDE SEQUENCE</scope>
    <source>
        <strain evidence="9">CCMP1381</strain>
    </source>
</reference>
<name>A0A7S2GR39_9STRA</name>
<proteinExistence type="inferred from homology"/>
<keyword evidence="7" id="KW-0482">Metalloprotease</keyword>
<dbReference type="InterPro" id="IPR016024">
    <property type="entry name" value="ARM-type_fold"/>
</dbReference>